<evidence type="ECO:0000313" key="5">
    <source>
        <dbReference type="Proteomes" id="UP001454489"/>
    </source>
</evidence>
<dbReference type="RefSeq" id="WP_353529946.1">
    <property type="nucleotide sequence ID" value="NZ_JBBMEX010000002.1"/>
</dbReference>
<dbReference type="Proteomes" id="UP001454489">
    <property type="component" value="Unassembled WGS sequence"/>
</dbReference>
<reference evidence="4 5" key="1">
    <citation type="submission" date="2024-03" db="EMBL/GenBank/DDBJ databases">
        <title>Human intestinal bacterial collection.</title>
        <authorList>
            <person name="Pauvert C."/>
            <person name="Hitch T.C.A."/>
            <person name="Clavel T."/>
        </authorList>
    </citation>
    <scope>NUCLEOTIDE SEQUENCE [LARGE SCALE GENOMIC DNA]</scope>
    <source>
        <strain evidence="4 5">CLA-AA-H185</strain>
    </source>
</reference>
<evidence type="ECO:0000313" key="4">
    <source>
        <dbReference type="EMBL" id="MEQ2556930.1"/>
    </source>
</evidence>
<name>A0ABV1HBT6_9FIRM</name>
<dbReference type="SUPFAM" id="SSF109604">
    <property type="entry name" value="HD-domain/PDEase-like"/>
    <property type="match status" value="1"/>
</dbReference>
<evidence type="ECO:0000259" key="3">
    <source>
        <dbReference type="Pfam" id="PF13023"/>
    </source>
</evidence>
<keyword evidence="1" id="KW-0479">Metal-binding</keyword>
<protein>
    <submittedName>
        <fullName evidence="4">HD domain-containing protein</fullName>
    </submittedName>
</protein>
<feature type="domain" description="HD" evidence="3">
    <location>
        <begin position="16"/>
        <end position="178"/>
    </location>
</feature>
<keyword evidence="5" id="KW-1185">Reference proteome</keyword>
<dbReference type="Pfam" id="PF13023">
    <property type="entry name" value="HD_3"/>
    <property type="match status" value="1"/>
</dbReference>
<evidence type="ECO:0000256" key="1">
    <source>
        <dbReference type="ARBA" id="ARBA00022723"/>
    </source>
</evidence>
<dbReference type="PANTHER" id="PTHR11845:SF13">
    <property type="entry name" value="5'-DEOXYNUCLEOTIDASE HDDC2"/>
    <property type="match status" value="1"/>
</dbReference>
<sequence>MDNKRLKKQMDFILEMDKMKSIMRQTYLANGERKENDAEHSWHLALMCGILAEYSNEPIDVLKTMKMVLLHDAIEIDAGDTYAYDVAGNQTKKEREQKAADRIFPILPEDMAKEYRNLWEEFEESKTPEAKFAHVLDNAQPMLLNDASEGKSWREHGVKKSQIMKRNARTHEGSEAIWEYQKEIIEQNIKKGNIIDDM</sequence>
<gene>
    <name evidence="4" type="ORF">WMO43_03415</name>
</gene>
<dbReference type="InterPro" id="IPR039356">
    <property type="entry name" value="YfbR/HDDC2"/>
</dbReference>
<dbReference type="EMBL" id="JBBMEX010000002">
    <property type="protein sequence ID" value="MEQ2556930.1"/>
    <property type="molecule type" value="Genomic_DNA"/>
</dbReference>
<organism evidence="4 5">
    <name type="scientific">Maccoyibacter intestinihominis</name>
    <dbReference type="NCBI Taxonomy" id="3133499"/>
    <lineage>
        <taxon>Bacteria</taxon>
        <taxon>Bacillati</taxon>
        <taxon>Bacillota</taxon>
        <taxon>Clostridia</taxon>
        <taxon>Lachnospirales</taxon>
        <taxon>Lachnospiraceae</taxon>
        <taxon>Maccoyibacter</taxon>
    </lineage>
</organism>
<dbReference type="Gene3D" id="1.10.3210.10">
    <property type="entry name" value="Hypothetical protein af1432"/>
    <property type="match status" value="1"/>
</dbReference>
<dbReference type="PANTHER" id="PTHR11845">
    <property type="entry name" value="5'-DEOXYNUCLEOTIDASE HDDC2"/>
    <property type="match status" value="1"/>
</dbReference>
<dbReference type="InterPro" id="IPR006674">
    <property type="entry name" value="HD_domain"/>
</dbReference>
<accession>A0ABV1HBT6</accession>
<evidence type="ECO:0000256" key="2">
    <source>
        <dbReference type="ARBA" id="ARBA00022801"/>
    </source>
</evidence>
<keyword evidence="2" id="KW-0378">Hydrolase</keyword>
<proteinExistence type="predicted"/>
<comment type="caution">
    <text evidence="4">The sequence shown here is derived from an EMBL/GenBank/DDBJ whole genome shotgun (WGS) entry which is preliminary data.</text>
</comment>